<feature type="transmembrane region" description="Helical" evidence="8">
    <location>
        <begin position="251"/>
        <end position="275"/>
    </location>
</feature>
<feature type="transmembrane region" description="Helical" evidence="8">
    <location>
        <begin position="339"/>
        <end position="362"/>
    </location>
</feature>
<comment type="similarity">
    <text evidence="2 7">Belongs to the purine-cytosine permease (2.A.39) family.</text>
</comment>
<evidence type="ECO:0000256" key="8">
    <source>
        <dbReference type="SAM" id="Phobius"/>
    </source>
</evidence>
<dbReference type="InterPro" id="IPR026030">
    <property type="entry name" value="Pur-cyt_permease_Fcy2/21/22"/>
</dbReference>
<keyword evidence="3 7" id="KW-0813">Transport</keyword>
<feature type="transmembrane region" description="Helical" evidence="8">
    <location>
        <begin position="68"/>
        <end position="88"/>
    </location>
</feature>
<feature type="transmembrane region" description="Helical" evidence="8">
    <location>
        <begin position="177"/>
        <end position="195"/>
    </location>
</feature>
<dbReference type="RefSeq" id="WP_264070584.1">
    <property type="nucleotide sequence ID" value="NZ_JACKTY010000041.1"/>
</dbReference>
<accession>A0ABT3CIN1</accession>
<dbReference type="PANTHER" id="PTHR31806">
    <property type="entry name" value="PURINE-CYTOSINE PERMEASE FCY2-RELATED"/>
    <property type="match status" value="1"/>
</dbReference>
<dbReference type="Gene3D" id="1.10.4160.10">
    <property type="entry name" value="Hydantoin permease"/>
    <property type="match status" value="1"/>
</dbReference>
<evidence type="ECO:0000256" key="1">
    <source>
        <dbReference type="ARBA" id="ARBA00004141"/>
    </source>
</evidence>
<dbReference type="Pfam" id="PF02133">
    <property type="entry name" value="Transp_cyt_pur"/>
    <property type="match status" value="1"/>
</dbReference>
<evidence type="ECO:0000256" key="5">
    <source>
        <dbReference type="ARBA" id="ARBA00022989"/>
    </source>
</evidence>
<reference evidence="9 10" key="1">
    <citation type="journal article" date="2022" name="BMC Genomics">
        <title>Comparative genome analysis of mycobacteria focusing on tRNA and non-coding RNA.</title>
        <authorList>
            <person name="Behra P.R.K."/>
            <person name="Pettersson B.M.F."/>
            <person name="Ramesh M."/>
            <person name="Das S."/>
            <person name="Dasgupta S."/>
            <person name="Kirsebom L.A."/>
        </authorList>
    </citation>
    <scope>NUCLEOTIDE SEQUENCE [LARGE SCALE GENOMIC DNA]</scope>
    <source>
        <strain evidence="9 10">DSM 44078</strain>
    </source>
</reference>
<feature type="transmembrane region" description="Helical" evidence="8">
    <location>
        <begin position="453"/>
        <end position="476"/>
    </location>
</feature>
<proteinExistence type="inferred from homology"/>
<evidence type="ECO:0000256" key="6">
    <source>
        <dbReference type="ARBA" id="ARBA00023136"/>
    </source>
</evidence>
<dbReference type="EMBL" id="JACKTY010000041">
    <property type="protein sequence ID" value="MCV7229359.1"/>
    <property type="molecule type" value="Genomic_DNA"/>
</dbReference>
<evidence type="ECO:0000313" key="9">
    <source>
        <dbReference type="EMBL" id="MCV7229359.1"/>
    </source>
</evidence>
<gene>
    <name evidence="9" type="ORF">H7J73_25440</name>
</gene>
<keyword evidence="4 8" id="KW-0812">Transmembrane</keyword>
<feature type="transmembrane region" description="Helical" evidence="8">
    <location>
        <begin position="368"/>
        <end position="389"/>
    </location>
</feature>
<organism evidence="9 10">
    <name type="scientific">Mycolicibacterium komossense</name>
    <dbReference type="NCBI Taxonomy" id="1779"/>
    <lineage>
        <taxon>Bacteria</taxon>
        <taxon>Bacillati</taxon>
        <taxon>Actinomycetota</taxon>
        <taxon>Actinomycetes</taxon>
        <taxon>Mycobacteriales</taxon>
        <taxon>Mycobacteriaceae</taxon>
        <taxon>Mycolicibacterium</taxon>
    </lineage>
</organism>
<comment type="caution">
    <text evidence="9">The sequence shown here is derived from an EMBL/GenBank/DDBJ whole genome shotgun (WGS) entry which is preliminary data.</text>
</comment>
<feature type="transmembrane region" description="Helical" evidence="8">
    <location>
        <begin position="295"/>
        <end position="318"/>
    </location>
</feature>
<feature type="transmembrane region" description="Helical" evidence="8">
    <location>
        <begin position="145"/>
        <end position="165"/>
    </location>
</feature>
<evidence type="ECO:0000256" key="3">
    <source>
        <dbReference type="ARBA" id="ARBA00022448"/>
    </source>
</evidence>
<dbReference type="InterPro" id="IPR001248">
    <property type="entry name" value="Pur-cyt_permease"/>
</dbReference>
<evidence type="ECO:0000256" key="2">
    <source>
        <dbReference type="ARBA" id="ARBA00008974"/>
    </source>
</evidence>
<feature type="transmembrane region" description="Helical" evidence="8">
    <location>
        <begin position="410"/>
        <end position="433"/>
    </location>
</feature>
<keyword evidence="5 8" id="KW-1133">Transmembrane helix</keyword>
<comment type="subcellular location">
    <subcellularLocation>
        <location evidence="1">Membrane</location>
        <topology evidence="1">Multi-pass membrane protein</topology>
    </subcellularLocation>
</comment>
<keyword evidence="10" id="KW-1185">Reference proteome</keyword>
<feature type="transmembrane region" description="Helical" evidence="8">
    <location>
        <begin position="115"/>
        <end position="139"/>
    </location>
</feature>
<dbReference type="PIRSF" id="PIRSF002744">
    <property type="entry name" value="Pur-cyt_permease"/>
    <property type="match status" value="1"/>
</dbReference>
<evidence type="ECO:0000313" key="10">
    <source>
        <dbReference type="Proteomes" id="UP001526201"/>
    </source>
</evidence>
<sequence>MSITESPGPATRGKTLAVETNGINPIAEHERKGKPRDLFWPWFAANVSVLSVSYGSFVLAFGMSVWQALAVVLVGVIASNLLCGYIATAGRRGSAPTMTLSRSAFGVRGNRLPSLLSWMLTVGWETSLVVVAVLATSTIFERLGWTGGVVVKVVALLVVVTMIVAGGMLGFDVIMRLQRWLTVLTAVLTALYIAFTINQVDWHALAALPPGGTPIVIGAILFVMTGFGLGWVNAAADYSRYLPRTASSKGIVGWTTLGCSLPPAVLLIYGVLLAGSSSTLNEAIASDPVGALTTILPTWFLIPFAVVTVVGLVAGAIMDIYSSGLALLNVGLKTSRVTAVGVDALIMLLGAIAVVFFSPNFIGPFQGFLITLGVPITAWCGIFIADLALRRGPYAERDLFDPRGRYGDIRWMPIALIAIATVIGWGLVTNSMAPWLAWQGYLLGPLGLGGKDGAWAFSNLGVIVALVIGLGGYLLLGRRTVRAQESLPVGAEFEMSNTEAQQVGLTE</sequence>
<protein>
    <submittedName>
        <fullName evidence="9">Cytosine permease</fullName>
    </submittedName>
</protein>
<dbReference type="PANTHER" id="PTHR31806:SF1">
    <property type="entry name" value="PURINE-CYTOSINE PERMEASE FCY2-RELATED"/>
    <property type="match status" value="1"/>
</dbReference>
<name>A0ABT3CIN1_9MYCO</name>
<evidence type="ECO:0000256" key="4">
    <source>
        <dbReference type="ARBA" id="ARBA00022692"/>
    </source>
</evidence>
<evidence type="ECO:0000256" key="7">
    <source>
        <dbReference type="PIRNR" id="PIRNR002744"/>
    </source>
</evidence>
<feature type="transmembrane region" description="Helical" evidence="8">
    <location>
        <begin position="215"/>
        <end position="239"/>
    </location>
</feature>
<keyword evidence="6 7" id="KW-0472">Membrane</keyword>
<dbReference type="Proteomes" id="UP001526201">
    <property type="component" value="Unassembled WGS sequence"/>
</dbReference>
<feature type="transmembrane region" description="Helical" evidence="8">
    <location>
        <begin position="39"/>
        <end position="62"/>
    </location>
</feature>